<sequence length="42" mass="4573">LVEKTCHYSESVALGRNIIVTRVNFIVRLVAPGVVCLILSCS</sequence>
<organism evidence="1 2">
    <name type="scientific">Allacma fusca</name>
    <dbReference type="NCBI Taxonomy" id="39272"/>
    <lineage>
        <taxon>Eukaryota</taxon>
        <taxon>Metazoa</taxon>
        <taxon>Ecdysozoa</taxon>
        <taxon>Arthropoda</taxon>
        <taxon>Hexapoda</taxon>
        <taxon>Collembola</taxon>
        <taxon>Symphypleona</taxon>
        <taxon>Sminthuridae</taxon>
        <taxon>Allacma</taxon>
    </lineage>
</organism>
<dbReference type="Proteomes" id="UP000708208">
    <property type="component" value="Unassembled WGS sequence"/>
</dbReference>
<reference evidence="1" key="1">
    <citation type="submission" date="2021-06" db="EMBL/GenBank/DDBJ databases">
        <authorList>
            <person name="Hodson N. C."/>
            <person name="Mongue J. A."/>
            <person name="Jaron S. K."/>
        </authorList>
    </citation>
    <scope>NUCLEOTIDE SEQUENCE</scope>
</reference>
<dbReference type="EMBL" id="CAJVCH010536787">
    <property type="protein sequence ID" value="CAG7825583.1"/>
    <property type="molecule type" value="Genomic_DNA"/>
</dbReference>
<evidence type="ECO:0000313" key="1">
    <source>
        <dbReference type="EMBL" id="CAG7825583.1"/>
    </source>
</evidence>
<protein>
    <submittedName>
        <fullName evidence="1">Uncharacterized protein</fullName>
    </submittedName>
</protein>
<comment type="caution">
    <text evidence="1">The sequence shown here is derived from an EMBL/GenBank/DDBJ whole genome shotgun (WGS) entry which is preliminary data.</text>
</comment>
<accession>A0A8J2PLZ8</accession>
<evidence type="ECO:0000313" key="2">
    <source>
        <dbReference type="Proteomes" id="UP000708208"/>
    </source>
</evidence>
<name>A0A8J2PLZ8_9HEXA</name>
<gene>
    <name evidence="1" type="ORF">AFUS01_LOCUS35686</name>
</gene>
<proteinExistence type="predicted"/>
<keyword evidence="2" id="KW-1185">Reference proteome</keyword>
<dbReference type="AlphaFoldDB" id="A0A8J2PLZ8"/>
<feature type="non-terminal residue" evidence="1">
    <location>
        <position position="1"/>
    </location>
</feature>